<dbReference type="OrthoDB" id="2734236at2759"/>
<evidence type="ECO:0000313" key="2">
    <source>
        <dbReference type="Proteomes" id="UP000886653"/>
    </source>
</evidence>
<dbReference type="EMBL" id="MU167214">
    <property type="protein sequence ID" value="KAG0151161.1"/>
    <property type="molecule type" value="Genomic_DNA"/>
</dbReference>
<sequence>MYNPTEVGSALEKLARQDAAAIPETTEHFLLLFNRYCKIHQHLIKALLKLKIPQTMHAILTNPKAFKPLANFICYAGYFRRTTANKLP</sequence>
<comment type="caution">
    <text evidence="1">The sequence shown here is derived from an EMBL/GenBank/DDBJ whole genome shotgun (WGS) entry which is preliminary data.</text>
</comment>
<protein>
    <submittedName>
        <fullName evidence="1">Uncharacterized protein</fullName>
    </submittedName>
</protein>
<proteinExistence type="predicted"/>
<dbReference type="Proteomes" id="UP000886653">
    <property type="component" value="Unassembled WGS sequence"/>
</dbReference>
<gene>
    <name evidence="1" type="ORF">CROQUDRAFT_86941</name>
</gene>
<evidence type="ECO:0000313" key="1">
    <source>
        <dbReference type="EMBL" id="KAG0151161.1"/>
    </source>
</evidence>
<dbReference type="AlphaFoldDB" id="A0A9P6TFX8"/>
<organism evidence="1 2">
    <name type="scientific">Cronartium quercuum f. sp. fusiforme G11</name>
    <dbReference type="NCBI Taxonomy" id="708437"/>
    <lineage>
        <taxon>Eukaryota</taxon>
        <taxon>Fungi</taxon>
        <taxon>Dikarya</taxon>
        <taxon>Basidiomycota</taxon>
        <taxon>Pucciniomycotina</taxon>
        <taxon>Pucciniomycetes</taxon>
        <taxon>Pucciniales</taxon>
        <taxon>Coleosporiaceae</taxon>
        <taxon>Cronartium</taxon>
    </lineage>
</organism>
<name>A0A9P6TFX8_9BASI</name>
<reference evidence="1" key="1">
    <citation type="submission" date="2013-11" db="EMBL/GenBank/DDBJ databases">
        <title>Genome sequence of the fusiform rust pathogen reveals effectors for host alternation and coevolution with pine.</title>
        <authorList>
            <consortium name="DOE Joint Genome Institute"/>
            <person name="Smith K."/>
            <person name="Pendleton A."/>
            <person name="Kubisiak T."/>
            <person name="Anderson C."/>
            <person name="Salamov A."/>
            <person name="Aerts A."/>
            <person name="Riley R."/>
            <person name="Clum A."/>
            <person name="Lindquist E."/>
            <person name="Ence D."/>
            <person name="Campbell M."/>
            <person name="Kronenberg Z."/>
            <person name="Feau N."/>
            <person name="Dhillon B."/>
            <person name="Hamelin R."/>
            <person name="Burleigh J."/>
            <person name="Smith J."/>
            <person name="Yandell M."/>
            <person name="Nelson C."/>
            <person name="Grigoriev I."/>
            <person name="Davis J."/>
        </authorList>
    </citation>
    <scope>NUCLEOTIDE SEQUENCE</scope>
    <source>
        <strain evidence="1">G11</strain>
    </source>
</reference>
<keyword evidence="2" id="KW-1185">Reference proteome</keyword>
<accession>A0A9P6TFX8</accession>